<geneLocation type="plasmid" evidence="2">
    <name>pfdu301g</name>
</geneLocation>
<dbReference type="AlphaFoldDB" id="A0A6M6DTX3"/>
<dbReference type="RefSeq" id="WP_171776442.1">
    <property type="nucleotide sequence ID" value="NZ_CP045269.1"/>
</dbReference>
<organism evidence="1 2">
    <name type="scientific">Priestia megaterium</name>
    <name type="common">Bacillus megaterium</name>
    <dbReference type="NCBI Taxonomy" id="1404"/>
    <lineage>
        <taxon>Bacteria</taxon>
        <taxon>Bacillati</taxon>
        <taxon>Bacillota</taxon>
        <taxon>Bacilli</taxon>
        <taxon>Bacillales</taxon>
        <taxon>Bacillaceae</taxon>
        <taxon>Priestia</taxon>
    </lineage>
</organism>
<keyword evidence="1" id="KW-0614">Plasmid</keyword>
<protein>
    <submittedName>
        <fullName evidence="1">Uncharacterized protein</fullName>
    </submittedName>
</protein>
<evidence type="ECO:0000313" key="2">
    <source>
        <dbReference type="Proteomes" id="UP000501076"/>
    </source>
</evidence>
<evidence type="ECO:0000313" key="1">
    <source>
        <dbReference type="EMBL" id="QJX74725.1"/>
    </source>
</evidence>
<gene>
    <name evidence="1" type="ORF">FDZ14_00465</name>
</gene>
<proteinExistence type="predicted"/>
<dbReference type="EMBL" id="CP045269">
    <property type="protein sequence ID" value="QJX74725.1"/>
    <property type="molecule type" value="Genomic_DNA"/>
</dbReference>
<name>A0A6M6DTX3_PRIMG</name>
<reference evidence="1 2" key="1">
    <citation type="submission" date="2019-10" db="EMBL/GenBank/DDBJ databases">
        <title>Complete genome sequences for adaption low water activity.</title>
        <authorList>
            <person name="Zhao L."/>
            <person name="Zhong J."/>
        </authorList>
    </citation>
    <scope>NUCLEOTIDE SEQUENCE [LARGE SCALE GENOMIC DNA]</scope>
    <source>
        <strain evidence="1 2">FDU301</strain>
        <plasmid evidence="2">pfdu301g</plasmid>
    </source>
</reference>
<accession>A0A6M6DTX3</accession>
<dbReference type="Proteomes" id="UP000501076">
    <property type="component" value="Plasmid pFDU301G"/>
</dbReference>
<sequence>MLSDRTKSIIQMGRMQVRNRMSDLASENSGIHLQQIATAFSSTPEEDKQRKDQLKKNKEEIKELQQFLERLDVNPLENVCIINEASKAWGMTEEYIEELCVNEIIKAIKIGNEWLVDTLQPNPKANIVK</sequence>